<gene>
    <name evidence="2" type="ORF">Z518_07054</name>
</gene>
<evidence type="ECO:0000313" key="3">
    <source>
        <dbReference type="Proteomes" id="UP000053617"/>
    </source>
</evidence>
<organism evidence="2 3">
    <name type="scientific">Rhinocladiella mackenziei CBS 650.93</name>
    <dbReference type="NCBI Taxonomy" id="1442369"/>
    <lineage>
        <taxon>Eukaryota</taxon>
        <taxon>Fungi</taxon>
        <taxon>Dikarya</taxon>
        <taxon>Ascomycota</taxon>
        <taxon>Pezizomycotina</taxon>
        <taxon>Eurotiomycetes</taxon>
        <taxon>Chaetothyriomycetidae</taxon>
        <taxon>Chaetothyriales</taxon>
        <taxon>Herpotrichiellaceae</taxon>
        <taxon>Rhinocladiella</taxon>
    </lineage>
</organism>
<keyword evidence="1" id="KW-0812">Transmembrane</keyword>
<proteinExistence type="predicted"/>
<dbReference type="AlphaFoldDB" id="A0A0D2IJW4"/>
<evidence type="ECO:0000256" key="1">
    <source>
        <dbReference type="SAM" id="Phobius"/>
    </source>
</evidence>
<feature type="transmembrane region" description="Helical" evidence="1">
    <location>
        <begin position="21"/>
        <end position="41"/>
    </location>
</feature>
<dbReference type="GeneID" id="25295125"/>
<sequence length="115" mass="12186">MAPVGLMLWGCGIQNRLPSMVSIVGTAITYGVLCAVSAVGMTDVVDSYRPLAGETMTILTAFKNTFAFGLSFAVFPWLAKDGFVKGRTVAVASLRYDGGVADLFRRPVTMSLSKG</sequence>
<keyword evidence="1" id="KW-1133">Transmembrane helix</keyword>
<feature type="transmembrane region" description="Helical" evidence="1">
    <location>
        <begin position="61"/>
        <end position="79"/>
    </location>
</feature>
<dbReference type="RefSeq" id="XP_013270637.1">
    <property type="nucleotide sequence ID" value="XM_013415183.1"/>
</dbReference>
<evidence type="ECO:0000313" key="2">
    <source>
        <dbReference type="EMBL" id="KIX03501.1"/>
    </source>
</evidence>
<accession>A0A0D2IJW4</accession>
<protein>
    <submittedName>
        <fullName evidence="2">Uncharacterized protein</fullName>
    </submittedName>
</protein>
<dbReference type="OrthoDB" id="5215911at2759"/>
<reference evidence="2 3" key="1">
    <citation type="submission" date="2015-01" db="EMBL/GenBank/DDBJ databases">
        <title>The Genome Sequence of Rhinocladiella mackenzie CBS 650.93.</title>
        <authorList>
            <consortium name="The Broad Institute Genomics Platform"/>
            <person name="Cuomo C."/>
            <person name="de Hoog S."/>
            <person name="Gorbushina A."/>
            <person name="Stielow B."/>
            <person name="Teixiera M."/>
            <person name="Abouelleil A."/>
            <person name="Chapman S.B."/>
            <person name="Priest M."/>
            <person name="Young S.K."/>
            <person name="Wortman J."/>
            <person name="Nusbaum C."/>
            <person name="Birren B."/>
        </authorList>
    </citation>
    <scope>NUCLEOTIDE SEQUENCE [LARGE SCALE GENOMIC DNA]</scope>
    <source>
        <strain evidence="2 3">CBS 650.93</strain>
    </source>
</reference>
<keyword evidence="1" id="KW-0472">Membrane</keyword>
<dbReference type="VEuPathDB" id="FungiDB:Z518_07054"/>
<dbReference type="HOGENOM" id="CLU_2110318_0_0_1"/>
<name>A0A0D2IJW4_9EURO</name>
<dbReference type="Proteomes" id="UP000053617">
    <property type="component" value="Unassembled WGS sequence"/>
</dbReference>
<dbReference type="EMBL" id="KN847479">
    <property type="protein sequence ID" value="KIX03501.1"/>
    <property type="molecule type" value="Genomic_DNA"/>
</dbReference>
<keyword evidence="3" id="KW-1185">Reference proteome</keyword>